<proteinExistence type="predicted"/>
<feature type="signal peptide" evidence="1">
    <location>
        <begin position="1"/>
        <end position="29"/>
    </location>
</feature>
<sequence length="136" mass="13722">MKATNFFSSKTGKLVTLAGLFAVSGAAMATGTTTGIDNILSDVIAFFEGPFGKLIIVLAFGYGLVKILATDWIQVGSAFLAGLTLANLSDIVDSTGVGAAVTAAKEEMMPVVTTAAVKAQDIACACVDCACKACGC</sequence>
<dbReference type="KEGG" id="alt:ambt_17540"/>
<accession>F5Z5K5</accession>
<dbReference type="RefSeq" id="WP_013785929.1">
    <property type="nucleotide sequence ID" value="NC_015554.1"/>
</dbReference>
<name>F5Z5K5_ALTNA</name>
<organism evidence="2 3">
    <name type="scientific">Alteromonas naphthalenivorans</name>
    <dbReference type="NCBI Taxonomy" id="715451"/>
    <lineage>
        <taxon>Bacteria</taxon>
        <taxon>Pseudomonadati</taxon>
        <taxon>Pseudomonadota</taxon>
        <taxon>Gammaproteobacteria</taxon>
        <taxon>Alteromonadales</taxon>
        <taxon>Alteromonadaceae</taxon>
        <taxon>Alteromonas/Salinimonas group</taxon>
        <taxon>Alteromonas</taxon>
    </lineage>
</organism>
<dbReference type="Proteomes" id="UP000000683">
    <property type="component" value="Chromosome"/>
</dbReference>
<dbReference type="EMBL" id="CP002339">
    <property type="protein sequence ID" value="AEF05010.1"/>
    <property type="molecule type" value="Genomic_DNA"/>
</dbReference>
<dbReference type="AlphaFoldDB" id="F5Z5K5"/>
<evidence type="ECO:0000256" key="1">
    <source>
        <dbReference type="SAM" id="SignalP"/>
    </source>
</evidence>
<keyword evidence="1" id="KW-0732">Signal</keyword>
<reference evidence="2 3" key="1">
    <citation type="journal article" date="2011" name="J. Bacteriol.">
        <title>Complete genome sequence of the polycyclic aromatic hydrocarbon-degrading bacterium Alteromonas sp. strain SN2.</title>
        <authorList>
            <person name="Jin H.M."/>
            <person name="Jeong H."/>
            <person name="Moon E.J."/>
            <person name="Math R.K."/>
            <person name="Lee K."/>
            <person name="Kim H.J."/>
            <person name="Jeon C.O."/>
            <person name="Oh T.K."/>
            <person name="Kim J.F."/>
        </authorList>
    </citation>
    <scope>NUCLEOTIDE SEQUENCE [LARGE SCALE GENOMIC DNA]</scope>
    <source>
        <strain evidence="3">JCM 17741 / KACC 18427 / KCTC 11700BP / SN2</strain>
    </source>
</reference>
<dbReference type="HOGENOM" id="CLU_1871055_0_0_6"/>
<keyword evidence="3" id="KW-1185">Reference proteome</keyword>
<evidence type="ECO:0000313" key="2">
    <source>
        <dbReference type="EMBL" id="AEF05010.1"/>
    </source>
</evidence>
<gene>
    <name evidence="2" type="ordered locus">ambt_17540</name>
</gene>
<protein>
    <submittedName>
        <fullName evidence="2">Uncharacterized protein</fullName>
    </submittedName>
</protein>
<evidence type="ECO:0000313" key="3">
    <source>
        <dbReference type="Proteomes" id="UP000000683"/>
    </source>
</evidence>
<feature type="chain" id="PRO_5003335888" evidence="1">
    <location>
        <begin position="30"/>
        <end position="136"/>
    </location>
</feature>